<evidence type="ECO:0000256" key="8">
    <source>
        <dbReference type="RuleBase" id="RU369061"/>
    </source>
</evidence>
<evidence type="ECO:0000256" key="3">
    <source>
        <dbReference type="ARBA" id="ARBA00022741"/>
    </source>
</evidence>
<dbReference type="OrthoDB" id="9801219at2"/>
<dbReference type="AlphaFoldDB" id="A0A498RA03"/>
<dbReference type="GO" id="GO:0005988">
    <property type="term" value="P:lactose metabolic process"/>
    <property type="evidence" value="ECO:0007669"/>
    <property type="project" value="UniProtKB-KW"/>
</dbReference>
<comment type="catalytic activity">
    <reaction evidence="7">
        <text>D-tagatofuranose 6-phosphate + ATP = D-tagatofuranose 1,6-bisphosphate + ADP + H(+)</text>
        <dbReference type="Rhea" id="RHEA:12420"/>
        <dbReference type="ChEBI" id="CHEBI:15378"/>
        <dbReference type="ChEBI" id="CHEBI:30616"/>
        <dbReference type="ChEBI" id="CHEBI:58694"/>
        <dbReference type="ChEBI" id="CHEBI:58695"/>
        <dbReference type="ChEBI" id="CHEBI:456216"/>
        <dbReference type="EC" id="2.7.1.144"/>
    </reaction>
</comment>
<keyword evidence="3 7" id="KW-0547">Nucleotide-binding</keyword>
<dbReference type="GO" id="GO:0008662">
    <property type="term" value="F:1-phosphofructokinase activity"/>
    <property type="evidence" value="ECO:0007669"/>
    <property type="project" value="UniProtKB-UniRule"/>
</dbReference>
<dbReference type="GO" id="GO:0016052">
    <property type="term" value="P:carbohydrate catabolic process"/>
    <property type="evidence" value="ECO:0007669"/>
    <property type="project" value="UniProtKB-ARBA"/>
</dbReference>
<dbReference type="SUPFAM" id="SSF53613">
    <property type="entry name" value="Ribokinase-like"/>
    <property type="match status" value="1"/>
</dbReference>
<feature type="domain" description="Carbohydrate kinase PfkB" evidence="9">
    <location>
        <begin position="13"/>
        <end position="300"/>
    </location>
</feature>
<dbReference type="PANTHER" id="PTHR46566:SF2">
    <property type="entry name" value="ATP-DEPENDENT 6-PHOSPHOFRUCTOKINASE ISOZYME 2"/>
    <property type="match status" value="1"/>
</dbReference>
<dbReference type="Pfam" id="PF00294">
    <property type="entry name" value="PfkB"/>
    <property type="match status" value="1"/>
</dbReference>
<evidence type="ECO:0000256" key="5">
    <source>
        <dbReference type="ARBA" id="ARBA00022840"/>
    </source>
</evidence>
<evidence type="ECO:0000256" key="4">
    <source>
        <dbReference type="ARBA" id="ARBA00022777"/>
    </source>
</evidence>
<reference evidence="10 11" key="1">
    <citation type="submission" date="2018-06" db="EMBL/GenBank/DDBJ databases">
        <authorList>
            <person name="Strepis N."/>
        </authorList>
    </citation>
    <scope>NUCLEOTIDE SEQUENCE [LARGE SCALE GENOMIC DNA]</scope>
    <source>
        <strain evidence="10">LUCI</strain>
    </source>
</reference>
<evidence type="ECO:0000259" key="9">
    <source>
        <dbReference type="Pfam" id="PF00294"/>
    </source>
</evidence>
<evidence type="ECO:0000256" key="7">
    <source>
        <dbReference type="PIRNR" id="PIRNR000535"/>
    </source>
</evidence>
<gene>
    <name evidence="10" type="ORF">LUCI_3080</name>
</gene>
<dbReference type="GO" id="GO:2001059">
    <property type="term" value="P:D-tagatose 6-phosphate catabolic process"/>
    <property type="evidence" value="ECO:0007669"/>
    <property type="project" value="UniProtKB-UniPathway"/>
</dbReference>
<dbReference type="NCBIfam" id="TIGR03168">
    <property type="entry name" value="1-PFK"/>
    <property type="match status" value="1"/>
</dbReference>
<dbReference type="GO" id="GO:0009024">
    <property type="term" value="F:tagatose-6-phosphate kinase activity"/>
    <property type="evidence" value="ECO:0007669"/>
    <property type="project" value="UniProtKB-EC"/>
</dbReference>
<dbReference type="Proteomes" id="UP000277811">
    <property type="component" value="Unassembled WGS sequence"/>
</dbReference>
<dbReference type="PANTHER" id="PTHR46566">
    <property type="entry name" value="1-PHOSPHOFRUCTOKINASE-RELATED"/>
    <property type="match status" value="1"/>
</dbReference>
<protein>
    <recommendedName>
        <fullName evidence="7">Tagatose-6-phosphate kinase</fullName>
        <ecNumber evidence="7">2.7.1.144</ecNumber>
    </recommendedName>
</protein>
<comment type="function">
    <text evidence="8">Catalyzes the ATP-dependent phosphorylation of fructose-l-phosphate to fructose-l,6-bisphosphate.</text>
</comment>
<evidence type="ECO:0000313" key="11">
    <source>
        <dbReference type="Proteomes" id="UP000277811"/>
    </source>
</evidence>
<dbReference type="RefSeq" id="WP_122628740.1">
    <property type="nucleotide sequence ID" value="NZ_UPPP01000081.1"/>
</dbReference>
<sequence length="327" mass="34969">MKKKLQTTIAAVTLNPALDQTVYCDTFQLGQVNRVSRDRFDAGGKGINVAKVITALGCTATVTGFLGRDNSQFFKRFFQNKQIHDRFVEVEGATRVNIKIVDESNGLVSEINFPGLNCSQADCERLQEVVRQLAADHELFILAGSLPQGASGAIYQEFIKVLNQYGCKVFLDASGNALAEGIKAGPYAIKPNLPELSQLVGRQLRNDAELLKAVNELLAGGIQQVVVSLGERGALAASRDEQWIVRPPKVKVGSTVGAGDAMVAGLAVGEVRGLPLAERVRLGTAAAAASVAQPGTQAASQADVTTLLDYVQIVKQEDNHENRGLIE</sequence>
<dbReference type="PROSITE" id="PS00584">
    <property type="entry name" value="PFKB_KINASES_2"/>
    <property type="match status" value="1"/>
</dbReference>
<dbReference type="GO" id="GO:0005829">
    <property type="term" value="C:cytosol"/>
    <property type="evidence" value="ECO:0007669"/>
    <property type="project" value="TreeGrafter"/>
</dbReference>
<dbReference type="EC" id="2.7.1.144" evidence="7"/>
<keyword evidence="2 7" id="KW-0808">Transferase</keyword>
<dbReference type="InterPro" id="IPR029056">
    <property type="entry name" value="Ribokinase-like"/>
</dbReference>
<dbReference type="InterPro" id="IPR011611">
    <property type="entry name" value="PfkB_dom"/>
</dbReference>
<dbReference type="PROSITE" id="PS00583">
    <property type="entry name" value="PFKB_KINASES_1"/>
    <property type="match status" value="1"/>
</dbReference>
<keyword evidence="4 8" id="KW-0418">Kinase</keyword>
<dbReference type="InterPro" id="IPR022463">
    <property type="entry name" value="1-PFruKinase"/>
</dbReference>
<dbReference type="InterPro" id="IPR017583">
    <property type="entry name" value="Tagatose/fructose_Pkinase"/>
</dbReference>
<name>A0A498RA03_9FIRM</name>
<comment type="catalytic activity">
    <reaction evidence="6 8">
        <text>beta-D-fructose 1-phosphate + ATP = beta-D-fructose 1,6-bisphosphate + ADP + H(+)</text>
        <dbReference type="Rhea" id="RHEA:14213"/>
        <dbReference type="ChEBI" id="CHEBI:15378"/>
        <dbReference type="ChEBI" id="CHEBI:30616"/>
        <dbReference type="ChEBI" id="CHEBI:32966"/>
        <dbReference type="ChEBI" id="CHEBI:138881"/>
        <dbReference type="ChEBI" id="CHEBI:456216"/>
        <dbReference type="EC" id="2.7.1.56"/>
    </reaction>
</comment>
<organism evidence="10 11">
    <name type="scientific">Lucifera butyrica</name>
    <dbReference type="NCBI Taxonomy" id="1351585"/>
    <lineage>
        <taxon>Bacteria</taxon>
        <taxon>Bacillati</taxon>
        <taxon>Bacillota</taxon>
        <taxon>Negativicutes</taxon>
        <taxon>Veillonellales</taxon>
        <taxon>Veillonellaceae</taxon>
        <taxon>Lucifera</taxon>
    </lineage>
</organism>
<evidence type="ECO:0000256" key="6">
    <source>
        <dbReference type="ARBA" id="ARBA00047745"/>
    </source>
</evidence>
<evidence type="ECO:0000256" key="1">
    <source>
        <dbReference type="ARBA" id="ARBA00005380"/>
    </source>
</evidence>
<evidence type="ECO:0000256" key="2">
    <source>
        <dbReference type="ARBA" id="ARBA00022679"/>
    </source>
</evidence>
<evidence type="ECO:0000313" key="10">
    <source>
        <dbReference type="EMBL" id="VBB07815.1"/>
    </source>
</evidence>
<proteinExistence type="inferred from homology"/>
<dbReference type="GO" id="GO:0005524">
    <property type="term" value="F:ATP binding"/>
    <property type="evidence" value="ECO:0007669"/>
    <property type="project" value="UniProtKB-UniRule"/>
</dbReference>
<dbReference type="NCBIfam" id="TIGR03828">
    <property type="entry name" value="pfkB"/>
    <property type="match status" value="1"/>
</dbReference>
<dbReference type="InterPro" id="IPR002173">
    <property type="entry name" value="Carboh/pur_kinase_PfkB_CS"/>
</dbReference>
<accession>A0A498RA03</accession>
<keyword evidence="7" id="KW-0423">Lactose metabolism</keyword>
<dbReference type="CDD" id="cd01164">
    <property type="entry name" value="FruK_PfkB_like"/>
    <property type="match status" value="1"/>
</dbReference>
<dbReference type="UniPathway" id="UPA00704">
    <property type="reaction ID" value="UER00715"/>
</dbReference>
<keyword evidence="11" id="KW-1185">Reference proteome</keyword>
<comment type="similarity">
    <text evidence="1">Belongs to the carbohydrate kinase pfkB family.</text>
</comment>
<dbReference type="EMBL" id="UPPP01000081">
    <property type="protein sequence ID" value="VBB07815.1"/>
    <property type="molecule type" value="Genomic_DNA"/>
</dbReference>
<dbReference type="GO" id="GO:0044281">
    <property type="term" value="P:small molecule metabolic process"/>
    <property type="evidence" value="ECO:0007669"/>
    <property type="project" value="UniProtKB-ARBA"/>
</dbReference>
<dbReference type="PIRSF" id="PIRSF000535">
    <property type="entry name" value="1PFK/6PFK/LacC"/>
    <property type="match status" value="1"/>
</dbReference>
<comment type="similarity">
    <text evidence="7">Belongs to the carbohydrate kinase PfkB family. LacC subfamily.</text>
</comment>
<dbReference type="Gene3D" id="3.40.1190.20">
    <property type="match status" value="1"/>
</dbReference>
<dbReference type="FunFam" id="3.40.1190.20:FF:000001">
    <property type="entry name" value="Phosphofructokinase"/>
    <property type="match status" value="1"/>
</dbReference>
<keyword evidence="5 7" id="KW-0067">ATP-binding</keyword>
<comment type="pathway">
    <text evidence="7">Carbohydrate metabolism; D-tagatose 6-phosphate degradation; D-glyceraldehyde 3-phosphate and glycerone phosphate from D-tagatose 6-phosphate: step 1/2.</text>
</comment>